<dbReference type="OrthoDB" id="1364214at2"/>
<dbReference type="EMBL" id="QOWE01000010">
    <property type="protein sequence ID" value="RCR68881.1"/>
    <property type="molecule type" value="Genomic_DNA"/>
</dbReference>
<gene>
    <name evidence="2" type="ORF">DUE52_13355</name>
</gene>
<dbReference type="AlphaFoldDB" id="A0A368JRT2"/>
<organism evidence="2 3">
    <name type="scientific">Larkinella punicea</name>
    <dbReference type="NCBI Taxonomy" id="2315727"/>
    <lineage>
        <taxon>Bacteria</taxon>
        <taxon>Pseudomonadati</taxon>
        <taxon>Bacteroidota</taxon>
        <taxon>Cytophagia</taxon>
        <taxon>Cytophagales</taxon>
        <taxon>Spirosomataceae</taxon>
        <taxon>Larkinella</taxon>
    </lineage>
</organism>
<evidence type="ECO:0000259" key="1">
    <source>
        <dbReference type="Pfam" id="PF21956"/>
    </source>
</evidence>
<reference evidence="2 3" key="1">
    <citation type="submission" date="2018-07" db="EMBL/GenBank/DDBJ databases">
        <title>Genome analysis of Larkinella rosea.</title>
        <authorList>
            <person name="Zhou Z."/>
            <person name="Wang G."/>
        </authorList>
    </citation>
    <scope>NUCLEOTIDE SEQUENCE [LARGE SCALE GENOMIC DNA]</scope>
    <source>
        <strain evidence="3">zzj9</strain>
    </source>
</reference>
<accession>A0A368JRT2</accession>
<dbReference type="RefSeq" id="WP_114406520.1">
    <property type="nucleotide sequence ID" value="NZ_QOWE01000010.1"/>
</dbReference>
<evidence type="ECO:0000313" key="2">
    <source>
        <dbReference type="EMBL" id="RCR68881.1"/>
    </source>
</evidence>
<keyword evidence="3" id="KW-1185">Reference proteome</keyword>
<proteinExistence type="predicted"/>
<dbReference type="Pfam" id="PF21956">
    <property type="entry name" value="DUF6922"/>
    <property type="match status" value="1"/>
</dbReference>
<protein>
    <recommendedName>
        <fullName evidence="1">DUF6922 domain-containing protein</fullName>
    </recommendedName>
</protein>
<feature type="domain" description="DUF6922" evidence="1">
    <location>
        <begin position="12"/>
        <end position="62"/>
    </location>
</feature>
<name>A0A368JRT2_9BACT</name>
<dbReference type="InterPro" id="IPR053830">
    <property type="entry name" value="DUF6922"/>
</dbReference>
<dbReference type="Proteomes" id="UP000253383">
    <property type="component" value="Unassembled WGS sequence"/>
</dbReference>
<comment type="caution">
    <text evidence="2">The sequence shown here is derived from an EMBL/GenBank/DDBJ whole genome shotgun (WGS) entry which is preliminary data.</text>
</comment>
<evidence type="ECO:0000313" key="3">
    <source>
        <dbReference type="Proteomes" id="UP000253383"/>
    </source>
</evidence>
<sequence length="103" mass="12250">MKPEIGKNRPAISPTAFWDVDFEHLDFEIKSRFVIEKVLNYGLWADITALFHYHGFERVKAEVLEIAYLKKKTLSFCCVIFDLKPEQFRCYTRQQSSPVPWNY</sequence>